<organism evidence="1 2">
    <name type="scientific">Portunus trituberculatus</name>
    <name type="common">Swimming crab</name>
    <name type="synonym">Neptunus trituberculatus</name>
    <dbReference type="NCBI Taxonomy" id="210409"/>
    <lineage>
        <taxon>Eukaryota</taxon>
        <taxon>Metazoa</taxon>
        <taxon>Ecdysozoa</taxon>
        <taxon>Arthropoda</taxon>
        <taxon>Crustacea</taxon>
        <taxon>Multicrustacea</taxon>
        <taxon>Malacostraca</taxon>
        <taxon>Eumalacostraca</taxon>
        <taxon>Eucarida</taxon>
        <taxon>Decapoda</taxon>
        <taxon>Pleocyemata</taxon>
        <taxon>Brachyura</taxon>
        <taxon>Eubrachyura</taxon>
        <taxon>Portunoidea</taxon>
        <taxon>Portunidae</taxon>
        <taxon>Portuninae</taxon>
        <taxon>Portunus</taxon>
    </lineage>
</organism>
<name>A0A5B7JH30_PORTR</name>
<protein>
    <submittedName>
        <fullName evidence="1">Uncharacterized protein</fullName>
    </submittedName>
</protein>
<evidence type="ECO:0000313" key="2">
    <source>
        <dbReference type="Proteomes" id="UP000324222"/>
    </source>
</evidence>
<sequence>MQPPTSRTAAHKMHSSPWAAARDTLTCMTFAASLPSCKRVDAA</sequence>
<reference evidence="1 2" key="1">
    <citation type="submission" date="2019-05" db="EMBL/GenBank/DDBJ databases">
        <title>Another draft genome of Portunus trituberculatus and its Hox gene families provides insights of decapod evolution.</title>
        <authorList>
            <person name="Jeong J.-H."/>
            <person name="Song I."/>
            <person name="Kim S."/>
            <person name="Choi T."/>
            <person name="Kim D."/>
            <person name="Ryu S."/>
            <person name="Kim W."/>
        </authorList>
    </citation>
    <scope>NUCLEOTIDE SEQUENCE [LARGE SCALE GENOMIC DNA]</scope>
    <source>
        <tissue evidence="1">Muscle</tissue>
    </source>
</reference>
<dbReference type="Proteomes" id="UP000324222">
    <property type="component" value="Unassembled WGS sequence"/>
</dbReference>
<keyword evidence="2" id="KW-1185">Reference proteome</keyword>
<evidence type="ECO:0000313" key="1">
    <source>
        <dbReference type="EMBL" id="MPC91634.1"/>
    </source>
</evidence>
<proteinExistence type="predicted"/>
<dbReference type="AlphaFoldDB" id="A0A5B7JH30"/>
<dbReference type="EMBL" id="VSRR010088463">
    <property type="protein sequence ID" value="MPC91634.1"/>
    <property type="molecule type" value="Genomic_DNA"/>
</dbReference>
<accession>A0A5B7JH30</accession>
<gene>
    <name evidence="1" type="ORF">E2C01_086685</name>
</gene>
<comment type="caution">
    <text evidence="1">The sequence shown here is derived from an EMBL/GenBank/DDBJ whole genome shotgun (WGS) entry which is preliminary data.</text>
</comment>